<dbReference type="SUPFAM" id="SSF56112">
    <property type="entry name" value="Protein kinase-like (PK-like)"/>
    <property type="match status" value="1"/>
</dbReference>
<comment type="catalytic activity">
    <reaction evidence="14 15">
        <text>L-seryl-[protein] + ATP = O-phospho-L-seryl-[protein] + ADP + H(+)</text>
        <dbReference type="Rhea" id="RHEA:17989"/>
        <dbReference type="Rhea" id="RHEA-COMP:9863"/>
        <dbReference type="Rhea" id="RHEA-COMP:11604"/>
        <dbReference type="ChEBI" id="CHEBI:15378"/>
        <dbReference type="ChEBI" id="CHEBI:29999"/>
        <dbReference type="ChEBI" id="CHEBI:30616"/>
        <dbReference type="ChEBI" id="CHEBI:83421"/>
        <dbReference type="ChEBI" id="CHEBI:456216"/>
        <dbReference type="EC" id="2.7.11.1"/>
    </reaction>
</comment>
<evidence type="ECO:0000256" key="4">
    <source>
        <dbReference type="ARBA" id="ARBA00022692"/>
    </source>
</evidence>
<dbReference type="PANTHER" id="PTHR47974">
    <property type="entry name" value="OS07G0415500 PROTEIN"/>
    <property type="match status" value="1"/>
</dbReference>
<sequence length="751" mass="84091">MWVASPREPDFEIPIKHFQGKPNRFRFSSVLAVVLSLCFVSCGFCEPAMLSAPLGFEISGFDRTRTWVSQNGVFAFGFLECCQKDDDGFLVGVRYNLGDKTVNIPVWAVGGGLRVSMNSTIKLSMDGRLVLFENPSGLIVWSSSTSSLGVKKATLLNNGNLVLVGNGDRVLWESFHSPTSTLLPGQSLLFPQTLRAPSTKSISSYYNFVIRRSGELALVWENNVTYWRSHLSFSSSITIKEARFDADGFLRLIDGTNRTVWSTSSNDFKDPSVTLRHLRMDSDGNLRIYSWDNVLHDWKIAWQAVGNQCDVFGSCGLYGLCGFNSTGPVCDCLYQDSSNWGASLVTMDSGGFGCKKMVDLSNCKMNTSMLDMKQSVLYGLYPPQDVHMMLNEKSAKNTALMTLPALQQLQKMMVQAVSAQQSDPHFNPKPIPTLSKGFIDREGTTRSLRKIKAQARIPFSKDAQMNAHYSVLIRLSFEEIKELTGNFADQLGPTVYKGVLPNKRPVIAKKLNDATANEKDFRVAVSTLGEMHHRNLVSLKGFCFEANHRFLLYDYVHNGSLDNWLFNMEQGQNDGNWQQRFDIALGVARALAYLHSECQVCVAHGNLKLENVLLDEKLAPKLTDFGLRSLLQKEAASSSESPAERDIYMFGEMLLQIVTHRRDILSNSLQHLTDSMDEKLNLEDCTDSEGISRVMRIALWCMQNQPFLRPSIVEVVKVLEGTLSVDRPPFSFTLRQDQMDEAALSEIQVGY</sequence>
<evidence type="ECO:0000256" key="11">
    <source>
        <dbReference type="ARBA" id="ARBA00023157"/>
    </source>
</evidence>
<dbReference type="PANTHER" id="PTHR47974:SF10">
    <property type="entry name" value="RECEPTOR-LIKE SERINE_THREONINE-PROTEIN KINASE"/>
    <property type="match status" value="1"/>
</dbReference>
<evidence type="ECO:0000259" key="16">
    <source>
        <dbReference type="PROSITE" id="PS50011"/>
    </source>
</evidence>
<evidence type="ECO:0000256" key="5">
    <source>
        <dbReference type="ARBA" id="ARBA00022729"/>
    </source>
</evidence>
<dbReference type="InterPro" id="IPR001245">
    <property type="entry name" value="Ser-Thr/Tyr_kinase_cat_dom"/>
</dbReference>
<feature type="domain" description="Bulb-type lectin" evidence="17">
    <location>
        <begin position="52"/>
        <end position="176"/>
    </location>
</feature>
<gene>
    <name evidence="18" type="ORF">GH714_005324</name>
</gene>
<keyword evidence="19" id="KW-1185">Reference proteome</keyword>
<evidence type="ECO:0000259" key="17">
    <source>
        <dbReference type="PROSITE" id="PS50927"/>
    </source>
</evidence>
<evidence type="ECO:0000256" key="10">
    <source>
        <dbReference type="ARBA" id="ARBA00023136"/>
    </source>
</evidence>
<dbReference type="GO" id="GO:0048544">
    <property type="term" value="P:recognition of pollen"/>
    <property type="evidence" value="ECO:0007669"/>
    <property type="project" value="InterPro"/>
</dbReference>
<dbReference type="Proteomes" id="UP000467840">
    <property type="component" value="Chromosome 9"/>
</dbReference>
<dbReference type="AlphaFoldDB" id="A0A6A6LVI9"/>
<comment type="catalytic activity">
    <reaction evidence="13 15">
        <text>L-threonyl-[protein] + ATP = O-phospho-L-threonyl-[protein] + ADP + H(+)</text>
        <dbReference type="Rhea" id="RHEA:46608"/>
        <dbReference type="Rhea" id="RHEA-COMP:11060"/>
        <dbReference type="Rhea" id="RHEA-COMP:11605"/>
        <dbReference type="ChEBI" id="CHEBI:15378"/>
        <dbReference type="ChEBI" id="CHEBI:30013"/>
        <dbReference type="ChEBI" id="CHEBI:30616"/>
        <dbReference type="ChEBI" id="CHEBI:61977"/>
        <dbReference type="ChEBI" id="CHEBI:456216"/>
        <dbReference type="EC" id="2.7.11.1"/>
    </reaction>
</comment>
<dbReference type="GO" id="GO:0004674">
    <property type="term" value="F:protein serine/threonine kinase activity"/>
    <property type="evidence" value="ECO:0007669"/>
    <property type="project" value="UniProtKB-KW"/>
</dbReference>
<dbReference type="Pfam" id="PF01453">
    <property type="entry name" value="B_lectin"/>
    <property type="match status" value="1"/>
</dbReference>
<dbReference type="EC" id="2.7.11.1" evidence="15"/>
<comment type="caution">
    <text evidence="18">The sequence shown here is derived from an EMBL/GenBank/DDBJ whole genome shotgun (WGS) entry which is preliminary data.</text>
</comment>
<dbReference type="PROSITE" id="PS50927">
    <property type="entry name" value="BULB_LECTIN"/>
    <property type="match status" value="2"/>
</dbReference>
<dbReference type="InterPro" id="IPR000719">
    <property type="entry name" value="Prot_kinase_dom"/>
</dbReference>
<comment type="subcellular location">
    <subcellularLocation>
        <location evidence="1">Membrane</location>
        <topology evidence="1">Single-pass membrane protein</topology>
    </subcellularLocation>
</comment>
<dbReference type="InterPro" id="IPR011009">
    <property type="entry name" value="Kinase-like_dom_sf"/>
</dbReference>
<keyword evidence="10" id="KW-0472">Membrane</keyword>
<evidence type="ECO:0000256" key="15">
    <source>
        <dbReference type="PIRNR" id="PIRNR000641"/>
    </source>
</evidence>
<dbReference type="CDD" id="cd00028">
    <property type="entry name" value="B_lectin"/>
    <property type="match status" value="1"/>
</dbReference>
<dbReference type="InterPro" id="IPR000858">
    <property type="entry name" value="S_locus_glycoprot_dom"/>
</dbReference>
<dbReference type="PIRSF" id="PIRSF000641">
    <property type="entry name" value="SRK"/>
    <property type="match status" value="1"/>
</dbReference>
<keyword evidence="4" id="KW-0812">Transmembrane</keyword>
<reference evidence="18 19" key="1">
    <citation type="journal article" date="2020" name="Mol. Plant">
        <title>The Chromosome-Based Rubber Tree Genome Provides New Insights into Spurge Genome Evolution and Rubber Biosynthesis.</title>
        <authorList>
            <person name="Liu J."/>
            <person name="Shi C."/>
            <person name="Shi C.C."/>
            <person name="Li W."/>
            <person name="Zhang Q.J."/>
            <person name="Zhang Y."/>
            <person name="Li K."/>
            <person name="Lu H.F."/>
            <person name="Shi C."/>
            <person name="Zhu S.T."/>
            <person name="Xiao Z.Y."/>
            <person name="Nan H."/>
            <person name="Yue Y."/>
            <person name="Zhu X.G."/>
            <person name="Wu Y."/>
            <person name="Hong X.N."/>
            <person name="Fan G.Y."/>
            <person name="Tong Y."/>
            <person name="Zhang D."/>
            <person name="Mao C.L."/>
            <person name="Liu Y.L."/>
            <person name="Hao S.J."/>
            <person name="Liu W.Q."/>
            <person name="Lv M.Q."/>
            <person name="Zhang H.B."/>
            <person name="Liu Y."/>
            <person name="Hu-Tang G.R."/>
            <person name="Wang J.P."/>
            <person name="Wang J.H."/>
            <person name="Sun Y.H."/>
            <person name="Ni S.B."/>
            <person name="Chen W.B."/>
            <person name="Zhang X.C."/>
            <person name="Jiao Y.N."/>
            <person name="Eichler E.E."/>
            <person name="Li G.H."/>
            <person name="Liu X."/>
            <person name="Gao L.Z."/>
        </authorList>
    </citation>
    <scope>NUCLEOTIDE SEQUENCE [LARGE SCALE GENOMIC DNA]</scope>
    <source>
        <strain evidence="19">cv. GT1</strain>
        <tissue evidence="18">Leaf</tissue>
    </source>
</reference>
<accession>A0A6A6LVI9</accession>
<dbReference type="InterPro" id="IPR024171">
    <property type="entry name" value="SRK-like_kinase"/>
</dbReference>
<protein>
    <recommendedName>
        <fullName evidence="15">Receptor-like serine/threonine-protein kinase</fullName>
        <ecNumber evidence="15">2.7.11.1</ecNumber>
    </recommendedName>
</protein>
<keyword evidence="2 15" id="KW-0723">Serine/threonine-protein kinase</keyword>
<evidence type="ECO:0000256" key="14">
    <source>
        <dbReference type="ARBA" id="ARBA00048679"/>
    </source>
</evidence>
<dbReference type="Gene3D" id="2.90.10.10">
    <property type="entry name" value="Bulb-type lectin domain"/>
    <property type="match status" value="2"/>
</dbReference>
<keyword evidence="9" id="KW-1133">Transmembrane helix</keyword>
<dbReference type="SMART" id="SM00108">
    <property type="entry name" value="B_lectin"/>
    <property type="match status" value="1"/>
</dbReference>
<keyword evidence="8 15" id="KW-0067">ATP-binding</keyword>
<dbReference type="PROSITE" id="PS50011">
    <property type="entry name" value="PROTEIN_KINASE_DOM"/>
    <property type="match status" value="1"/>
</dbReference>
<dbReference type="EMBL" id="JAAGAX010000008">
    <property type="protein sequence ID" value="KAF2305441.1"/>
    <property type="molecule type" value="Genomic_DNA"/>
</dbReference>
<proteinExistence type="inferred from homology"/>
<evidence type="ECO:0000313" key="19">
    <source>
        <dbReference type="Proteomes" id="UP000467840"/>
    </source>
</evidence>
<evidence type="ECO:0000256" key="6">
    <source>
        <dbReference type="ARBA" id="ARBA00022741"/>
    </source>
</evidence>
<dbReference type="InterPro" id="IPR036426">
    <property type="entry name" value="Bulb-type_lectin_dom_sf"/>
</dbReference>
<evidence type="ECO:0000256" key="1">
    <source>
        <dbReference type="ARBA" id="ARBA00004167"/>
    </source>
</evidence>
<evidence type="ECO:0000256" key="12">
    <source>
        <dbReference type="ARBA" id="ARBA00023180"/>
    </source>
</evidence>
<evidence type="ECO:0000256" key="7">
    <source>
        <dbReference type="ARBA" id="ARBA00022777"/>
    </source>
</evidence>
<keyword evidence="7 15" id="KW-0418">Kinase</keyword>
<dbReference type="InterPro" id="IPR001480">
    <property type="entry name" value="Bulb-type_lectin_dom"/>
</dbReference>
<dbReference type="FunFam" id="1.10.510.10:FF:001023">
    <property type="entry name" value="Os07g0541700 protein"/>
    <property type="match status" value="1"/>
</dbReference>
<keyword evidence="12" id="KW-0325">Glycoprotein</keyword>
<evidence type="ECO:0000313" key="18">
    <source>
        <dbReference type="EMBL" id="KAF2305441.1"/>
    </source>
</evidence>
<keyword evidence="3 15" id="KW-0808">Transferase</keyword>
<evidence type="ECO:0000256" key="13">
    <source>
        <dbReference type="ARBA" id="ARBA00047899"/>
    </source>
</evidence>
<dbReference type="Pfam" id="PF07714">
    <property type="entry name" value="PK_Tyr_Ser-Thr"/>
    <property type="match status" value="1"/>
</dbReference>
<dbReference type="SUPFAM" id="SSF51110">
    <property type="entry name" value="alpha-D-mannose-specific plant lectins"/>
    <property type="match status" value="2"/>
</dbReference>
<dbReference type="Gene3D" id="3.30.200.20">
    <property type="entry name" value="Phosphorylase Kinase, domain 1"/>
    <property type="match status" value="1"/>
</dbReference>
<dbReference type="Pfam" id="PF00954">
    <property type="entry name" value="S_locus_glycop"/>
    <property type="match status" value="1"/>
</dbReference>
<dbReference type="Gene3D" id="1.10.510.10">
    <property type="entry name" value="Transferase(Phosphotransferase) domain 1"/>
    <property type="match status" value="1"/>
</dbReference>
<name>A0A6A6LVI9_HEVBR</name>
<feature type="domain" description="Bulb-type lectin" evidence="17">
    <location>
        <begin position="179"/>
        <end position="301"/>
    </location>
</feature>
<evidence type="ECO:0000256" key="3">
    <source>
        <dbReference type="ARBA" id="ARBA00022679"/>
    </source>
</evidence>
<feature type="domain" description="Protein kinase" evidence="16">
    <location>
        <begin position="485"/>
        <end position="751"/>
    </location>
</feature>
<evidence type="ECO:0000256" key="9">
    <source>
        <dbReference type="ARBA" id="ARBA00022989"/>
    </source>
</evidence>
<keyword evidence="5" id="KW-0732">Signal</keyword>
<evidence type="ECO:0000256" key="2">
    <source>
        <dbReference type="ARBA" id="ARBA00022527"/>
    </source>
</evidence>
<keyword evidence="11" id="KW-1015">Disulfide bond</keyword>
<keyword evidence="6 15" id="KW-0547">Nucleotide-binding</keyword>
<dbReference type="GO" id="GO:0005524">
    <property type="term" value="F:ATP binding"/>
    <property type="evidence" value="ECO:0007669"/>
    <property type="project" value="UniProtKB-KW"/>
</dbReference>
<dbReference type="GO" id="GO:0016020">
    <property type="term" value="C:membrane"/>
    <property type="evidence" value="ECO:0007669"/>
    <property type="project" value="UniProtKB-SubCell"/>
</dbReference>
<evidence type="ECO:0000256" key="8">
    <source>
        <dbReference type="ARBA" id="ARBA00022840"/>
    </source>
</evidence>
<comment type="similarity">
    <text evidence="15">Belongs to the protein kinase superfamily. Ser/Thr protein kinase family.</text>
</comment>
<organism evidence="18 19">
    <name type="scientific">Hevea brasiliensis</name>
    <name type="common">Para rubber tree</name>
    <name type="synonym">Siphonia brasiliensis</name>
    <dbReference type="NCBI Taxonomy" id="3981"/>
    <lineage>
        <taxon>Eukaryota</taxon>
        <taxon>Viridiplantae</taxon>
        <taxon>Streptophyta</taxon>
        <taxon>Embryophyta</taxon>
        <taxon>Tracheophyta</taxon>
        <taxon>Spermatophyta</taxon>
        <taxon>Magnoliopsida</taxon>
        <taxon>eudicotyledons</taxon>
        <taxon>Gunneridae</taxon>
        <taxon>Pentapetalae</taxon>
        <taxon>rosids</taxon>
        <taxon>fabids</taxon>
        <taxon>Malpighiales</taxon>
        <taxon>Euphorbiaceae</taxon>
        <taxon>Crotonoideae</taxon>
        <taxon>Micrandreae</taxon>
        <taxon>Hevea</taxon>
    </lineage>
</organism>